<dbReference type="Proteomes" id="UP000199118">
    <property type="component" value="Unassembled WGS sequence"/>
</dbReference>
<dbReference type="EMBL" id="FNMZ01000003">
    <property type="protein sequence ID" value="SDX05744.1"/>
    <property type="molecule type" value="Genomic_DNA"/>
</dbReference>
<dbReference type="AlphaFoldDB" id="A0A1H2YM69"/>
<gene>
    <name evidence="2" type="ORF">SAMN05444336_103165</name>
</gene>
<evidence type="ECO:0000256" key="1">
    <source>
        <dbReference type="SAM" id="MobiDB-lite"/>
    </source>
</evidence>
<dbReference type="Gene3D" id="3.10.129.10">
    <property type="entry name" value="Hotdog Thioesterase"/>
    <property type="match status" value="1"/>
</dbReference>
<organism evidence="2 3">
    <name type="scientific">Albimonas donghaensis</name>
    <dbReference type="NCBI Taxonomy" id="356660"/>
    <lineage>
        <taxon>Bacteria</taxon>
        <taxon>Pseudomonadati</taxon>
        <taxon>Pseudomonadota</taxon>
        <taxon>Alphaproteobacteria</taxon>
        <taxon>Rhodobacterales</taxon>
        <taxon>Paracoccaceae</taxon>
        <taxon>Albimonas</taxon>
    </lineage>
</organism>
<dbReference type="OrthoDB" id="9806185at2"/>
<dbReference type="InterPro" id="IPR029069">
    <property type="entry name" value="HotDog_dom_sf"/>
</dbReference>
<name>A0A1H2YM69_9RHOB</name>
<protein>
    <submittedName>
        <fullName evidence="2">Uncharacterized domain 1-containing protein</fullName>
    </submittedName>
</protein>
<sequence length="184" mass="18830">MTADFPARIVAEPRNPAFREDGAKRLALHPIFRAIGLEVVSLDPGQAVIEIPLTESQEGPVGHFAAGSVGTLGDVAAMHSVLTLQPRDTRMATLDFTVKMCAPAKGVRLRAVGRVMQLGRSTSVGAADVYAIAEDGAATLCGAVLATGRVYLPRAAAPDSGQDSGQDAGHDSGQDAGRTAGAAA</sequence>
<accession>A0A1H2YM69</accession>
<dbReference type="SUPFAM" id="SSF54637">
    <property type="entry name" value="Thioesterase/thiol ester dehydrase-isomerase"/>
    <property type="match status" value="1"/>
</dbReference>
<dbReference type="STRING" id="356660.SAMN05444336_103165"/>
<evidence type="ECO:0000313" key="2">
    <source>
        <dbReference type="EMBL" id="SDX05744.1"/>
    </source>
</evidence>
<dbReference type="RefSeq" id="WP_092681376.1">
    <property type="nucleotide sequence ID" value="NZ_FNMZ01000003.1"/>
</dbReference>
<keyword evidence="3" id="KW-1185">Reference proteome</keyword>
<feature type="region of interest" description="Disordered" evidence="1">
    <location>
        <begin position="156"/>
        <end position="184"/>
    </location>
</feature>
<proteinExistence type="predicted"/>
<reference evidence="2 3" key="1">
    <citation type="submission" date="2016-10" db="EMBL/GenBank/DDBJ databases">
        <authorList>
            <person name="de Groot N.N."/>
        </authorList>
    </citation>
    <scope>NUCLEOTIDE SEQUENCE [LARGE SCALE GENOMIC DNA]</scope>
    <source>
        <strain evidence="2 3">DSM 17890</strain>
    </source>
</reference>
<evidence type="ECO:0000313" key="3">
    <source>
        <dbReference type="Proteomes" id="UP000199118"/>
    </source>
</evidence>
<dbReference type="CDD" id="cd03443">
    <property type="entry name" value="PaaI_thioesterase"/>
    <property type="match status" value="1"/>
</dbReference>